<dbReference type="AlphaFoldDB" id="A0AB94IWM8"/>
<dbReference type="SUPFAM" id="SSF49764">
    <property type="entry name" value="HSP20-like chaperones"/>
    <property type="match status" value="1"/>
</dbReference>
<keyword evidence="4" id="KW-0346">Stress response</keyword>
<dbReference type="CDD" id="cd06464">
    <property type="entry name" value="ACD_sHsps-like"/>
    <property type="match status" value="1"/>
</dbReference>
<dbReference type="KEGG" id="sbr:SY1_09120"/>
<dbReference type="InterPro" id="IPR031107">
    <property type="entry name" value="Small_HSP"/>
</dbReference>
<proteinExistence type="inferred from homology"/>
<gene>
    <name evidence="4" type="ORF">SY1_09120</name>
</gene>
<accession>A0AB94IWM8</accession>
<comment type="similarity">
    <text evidence="1 2">Belongs to the small heat shock protein (HSP20) family.</text>
</comment>
<sequence>MRNGYAPVVYGRFGGPAASIFDSMDRLAEQMGLFPFEGSGGLSAKTDLYRKDGKLCVEAELPGIKPEDVELHVYGDRLTLSAEKRSERTEGTEGKSYFRSERSWGKVERVISFPVEADPDSAKATFKDGVLTIEVDEKQEDRAHKKVAITSGD</sequence>
<protein>
    <submittedName>
        <fullName evidence="4">Molecular chaperone (Small heat shock protein)</fullName>
    </submittedName>
</protein>
<feature type="domain" description="SHSP" evidence="3">
    <location>
        <begin position="37"/>
        <end position="152"/>
    </location>
</feature>
<dbReference type="InterPro" id="IPR008978">
    <property type="entry name" value="HSP20-like_chaperone"/>
</dbReference>
<evidence type="ECO:0000256" key="1">
    <source>
        <dbReference type="PROSITE-ProRule" id="PRU00285"/>
    </source>
</evidence>
<dbReference type="RefSeq" id="WP_015556333.1">
    <property type="nucleotide sequence ID" value="NC_021038.1"/>
</dbReference>
<evidence type="ECO:0000313" key="4">
    <source>
        <dbReference type="EMBL" id="CBL28186.1"/>
    </source>
</evidence>
<evidence type="ECO:0000259" key="3">
    <source>
        <dbReference type="PROSITE" id="PS01031"/>
    </source>
</evidence>
<dbReference type="Gene3D" id="2.60.40.790">
    <property type="match status" value="1"/>
</dbReference>
<dbReference type="PANTHER" id="PTHR11527">
    <property type="entry name" value="HEAT-SHOCK PROTEIN 20 FAMILY MEMBER"/>
    <property type="match status" value="1"/>
</dbReference>
<dbReference type="Proteomes" id="UP000008957">
    <property type="component" value="Chromosome"/>
</dbReference>
<dbReference type="PROSITE" id="PS01031">
    <property type="entry name" value="SHSP"/>
    <property type="match status" value="1"/>
</dbReference>
<dbReference type="Pfam" id="PF00011">
    <property type="entry name" value="HSP20"/>
    <property type="match status" value="1"/>
</dbReference>
<evidence type="ECO:0000256" key="2">
    <source>
        <dbReference type="RuleBase" id="RU003616"/>
    </source>
</evidence>
<reference evidence="4 5" key="2">
    <citation type="submission" date="2010-03" db="EMBL/GenBank/DDBJ databases">
        <authorList>
            <person name="Pajon A."/>
        </authorList>
    </citation>
    <scope>NUCLEOTIDE SEQUENCE [LARGE SCALE GENOMIC DNA]</scope>
    <source>
        <strain evidence="4 5">SGP1</strain>
    </source>
</reference>
<keyword evidence="5" id="KW-1185">Reference proteome</keyword>
<dbReference type="EMBL" id="FP929056">
    <property type="protein sequence ID" value="CBL28186.1"/>
    <property type="molecule type" value="Genomic_DNA"/>
</dbReference>
<dbReference type="InterPro" id="IPR002068">
    <property type="entry name" value="A-crystallin/Hsp20_dom"/>
</dbReference>
<evidence type="ECO:0000313" key="5">
    <source>
        <dbReference type="Proteomes" id="UP000008957"/>
    </source>
</evidence>
<organism evidence="4 5">
    <name type="scientific">Fretibacterium fastidiosum</name>
    <dbReference type="NCBI Taxonomy" id="651822"/>
    <lineage>
        <taxon>Bacteria</taxon>
        <taxon>Thermotogati</taxon>
        <taxon>Synergistota</taxon>
        <taxon>Synergistia</taxon>
        <taxon>Synergistales</taxon>
        <taxon>Aminobacteriaceae</taxon>
        <taxon>Fretibacterium</taxon>
    </lineage>
</organism>
<name>A0AB94IWM8_9BACT</name>
<reference evidence="5" key="1">
    <citation type="submission" date="2010-03" db="EMBL/GenBank/DDBJ databases">
        <title>The genome sequence of Synergistetes sp. SGP1.</title>
        <authorList>
            <consortium name="metaHIT consortium -- http://www.metahit.eu/"/>
            <person name="Pajon A."/>
            <person name="Turner K."/>
            <person name="Parkhill J."/>
            <person name="Wade W."/>
            <person name="Vartoukian S."/>
        </authorList>
    </citation>
    <scope>NUCLEOTIDE SEQUENCE [LARGE SCALE GENOMIC DNA]</scope>
    <source>
        <strain evidence="5">SGP1</strain>
    </source>
</reference>